<name>A0A023C0U4_9FLAO</name>
<dbReference type="STRING" id="1317122.ATO12_03610"/>
<dbReference type="AlphaFoldDB" id="A0A023C0U4"/>
<organism evidence="2 3">
    <name type="scientific">Aquimarina atlantica</name>
    <dbReference type="NCBI Taxonomy" id="1317122"/>
    <lineage>
        <taxon>Bacteria</taxon>
        <taxon>Pseudomonadati</taxon>
        <taxon>Bacteroidota</taxon>
        <taxon>Flavobacteriia</taxon>
        <taxon>Flavobacteriales</taxon>
        <taxon>Flavobacteriaceae</taxon>
        <taxon>Aquimarina</taxon>
    </lineage>
</organism>
<evidence type="ECO:0000256" key="1">
    <source>
        <dbReference type="SAM" id="MobiDB-lite"/>
    </source>
</evidence>
<evidence type="ECO:0000313" key="2">
    <source>
        <dbReference type="EMBL" id="EZH75890.1"/>
    </source>
</evidence>
<sequence length="153" mass="18030">MGLFSNLFGQSGKKDSSSSANQELRMEYSVMKNIILVKLKKYENQKRYKQVEDGIYLDLNDEHEAKYRMTLSYELQSDETNNQYPLEDILDKYLMHVSDFLESKNKPNSNKFIFEFGGYLDKMIEAKEIIGKKVFNRDFRAEDGQIRVELVIE</sequence>
<feature type="region of interest" description="Disordered" evidence="1">
    <location>
        <begin position="1"/>
        <end position="20"/>
    </location>
</feature>
<comment type="caution">
    <text evidence="2">The sequence shown here is derived from an EMBL/GenBank/DDBJ whole genome shotgun (WGS) entry which is preliminary data.</text>
</comment>
<keyword evidence="3" id="KW-1185">Reference proteome</keyword>
<dbReference type="EMBL" id="AQRA01000001">
    <property type="protein sequence ID" value="EZH75890.1"/>
    <property type="molecule type" value="Genomic_DNA"/>
</dbReference>
<proteinExistence type="predicted"/>
<reference evidence="2 3" key="1">
    <citation type="submission" date="2014-04" db="EMBL/GenBank/DDBJ databases">
        <title>Aquimarina sp. 22II-S11-z7 Genome Sequencing.</title>
        <authorList>
            <person name="Lai Q."/>
        </authorList>
    </citation>
    <scope>NUCLEOTIDE SEQUENCE [LARGE SCALE GENOMIC DNA]</scope>
    <source>
        <strain evidence="2 3">22II-S11-z7</strain>
    </source>
</reference>
<accession>A0A023C0U4</accession>
<dbReference type="Proteomes" id="UP000023541">
    <property type="component" value="Unassembled WGS sequence"/>
</dbReference>
<evidence type="ECO:0000313" key="3">
    <source>
        <dbReference type="Proteomes" id="UP000023541"/>
    </source>
</evidence>
<dbReference type="eggNOG" id="ENOG5030TZ8">
    <property type="taxonomic scope" value="Bacteria"/>
</dbReference>
<gene>
    <name evidence="2" type="ORF">ATO12_03610</name>
</gene>
<protein>
    <submittedName>
        <fullName evidence="2">Uncharacterized protein</fullName>
    </submittedName>
</protein>